<reference evidence="3 4" key="1">
    <citation type="submission" date="2018-06" db="EMBL/GenBank/DDBJ databases">
        <title>Phytoactinopolyspora halophila sp. nov., a novel halophilic actinomycete isolated from a saline soil in China.</title>
        <authorList>
            <person name="Tang S.-K."/>
        </authorList>
    </citation>
    <scope>NUCLEOTIDE SEQUENCE [LARGE SCALE GENOMIC DNA]</scope>
    <source>
        <strain evidence="3 4">YIM 96934</strain>
    </source>
</reference>
<dbReference type="EMBL" id="QMIG01000015">
    <property type="protein sequence ID" value="RAW12555.1"/>
    <property type="molecule type" value="Genomic_DNA"/>
</dbReference>
<dbReference type="SUPFAM" id="SSF51445">
    <property type="entry name" value="(Trans)glycosidases"/>
    <property type="match status" value="1"/>
</dbReference>
<dbReference type="AlphaFoldDB" id="A0A329QJK6"/>
<dbReference type="GO" id="GO:0004556">
    <property type="term" value="F:alpha-amylase activity"/>
    <property type="evidence" value="ECO:0007669"/>
    <property type="project" value="TreeGrafter"/>
</dbReference>
<dbReference type="SMART" id="SM00642">
    <property type="entry name" value="Aamy"/>
    <property type="match status" value="1"/>
</dbReference>
<gene>
    <name evidence="3" type="ORF">DPM12_14285</name>
</gene>
<dbReference type="PANTHER" id="PTHR10357:SF179">
    <property type="entry name" value="NEUTRAL AND BASIC AMINO ACID TRANSPORT PROTEIN RBAT"/>
    <property type="match status" value="1"/>
</dbReference>
<evidence type="ECO:0000313" key="3">
    <source>
        <dbReference type="EMBL" id="RAW12555.1"/>
    </source>
</evidence>
<dbReference type="Pfam" id="PF00128">
    <property type="entry name" value="Alpha-amylase"/>
    <property type="match status" value="1"/>
</dbReference>
<keyword evidence="4" id="KW-1185">Reference proteome</keyword>
<sequence length="563" mass="62885">MTQESPGDAGPTAWWRSAVIYQVYVRSFADADGDGAGDIAGVRSRLPYLRDLGVDALWFNPWYVSPLADGGYDVADYRAIDPVYGTLAEAEQLIAEARELGMRTIVDIIPNHVSDQHEWFVAALGAEPGAPERDRFWFRPGRGASGDEPPNSWTSNFGGPAWTRTKNPDGSPGDWYLHLFAPEQPDLNWNHPDVQREFDDVIRFWFDRGAAGIRIDSAALLVKDPELPEVDPSHAPGQHPYVDREELHDIYRRWRRLADSYPEPRALIGEVWLPDMRRTARYLRGDELHAAFNFDFLTCPWQADRLRECIDTTLRTHAEVGAPASWVLSNHDVTRPVTRYGRADTSFSFADKRMGIPTDPHLGERRARAAALLAMALPGSVYIYQGEELGLPEVEDIPVERLQDPMHAQSGGTDPGRDGCRVPLPWSGDAAPYGFSPPDAAQEPWLPQPDRWAALSVEAQDADPTSMLTLYRHALATRRREGLGDGPMSWLDSTDTVLAFTRGEHFACLVNLSSAPVDLPAHEHVLLYSRPLTGGQLAPDTAVWLRLSPTSDERSRDGIRMER</sequence>
<comment type="caution">
    <text evidence="3">The sequence shown here is derived from an EMBL/GenBank/DDBJ whole genome shotgun (WGS) entry which is preliminary data.</text>
</comment>
<dbReference type="InterPro" id="IPR045857">
    <property type="entry name" value="O16G_dom_2"/>
</dbReference>
<dbReference type="PANTHER" id="PTHR10357">
    <property type="entry name" value="ALPHA-AMYLASE FAMILY MEMBER"/>
    <property type="match status" value="1"/>
</dbReference>
<dbReference type="InterPro" id="IPR017853">
    <property type="entry name" value="GH"/>
</dbReference>
<comment type="similarity">
    <text evidence="1">Belongs to the glycosyl hydrolase 13 family.</text>
</comment>
<dbReference type="InterPro" id="IPR006047">
    <property type="entry name" value="GH13_cat_dom"/>
</dbReference>
<evidence type="ECO:0000256" key="1">
    <source>
        <dbReference type="ARBA" id="ARBA00008061"/>
    </source>
</evidence>
<dbReference type="Gene3D" id="3.20.20.80">
    <property type="entry name" value="Glycosidases"/>
    <property type="match status" value="2"/>
</dbReference>
<dbReference type="RefSeq" id="WP_112259011.1">
    <property type="nucleotide sequence ID" value="NZ_QMIG01000015.1"/>
</dbReference>
<dbReference type="OrthoDB" id="9043248at2"/>
<organism evidence="3 4">
    <name type="scientific">Phytoactinopolyspora halophila</name>
    <dbReference type="NCBI Taxonomy" id="1981511"/>
    <lineage>
        <taxon>Bacteria</taxon>
        <taxon>Bacillati</taxon>
        <taxon>Actinomycetota</taxon>
        <taxon>Actinomycetes</taxon>
        <taxon>Jiangellales</taxon>
        <taxon>Jiangellaceae</taxon>
        <taxon>Phytoactinopolyspora</taxon>
    </lineage>
</organism>
<feature type="domain" description="Glycosyl hydrolase family 13 catalytic" evidence="2">
    <location>
        <begin position="22"/>
        <end position="421"/>
    </location>
</feature>
<name>A0A329QJK6_9ACTN</name>
<evidence type="ECO:0000313" key="4">
    <source>
        <dbReference type="Proteomes" id="UP000250462"/>
    </source>
</evidence>
<accession>A0A329QJK6</accession>
<protein>
    <submittedName>
        <fullName evidence="3">Alpha-glucosidase</fullName>
    </submittedName>
</protein>
<dbReference type="Proteomes" id="UP000250462">
    <property type="component" value="Unassembled WGS sequence"/>
</dbReference>
<dbReference type="GO" id="GO:0009313">
    <property type="term" value="P:oligosaccharide catabolic process"/>
    <property type="evidence" value="ECO:0007669"/>
    <property type="project" value="TreeGrafter"/>
</dbReference>
<evidence type="ECO:0000259" key="2">
    <source>
        <dbReference type="SMART" id="SM00642"/>
    </source>
</evidence>
<proteinExistence type="inferred from homology"/>
<dbReference type="Gene3D" id="3.90.400.10">
    <property type="entry name" value="Oligo-1,6-glucosidase, Domain 2"/>
    <property type="match status" value="1"/>
</dbReference>
<dbReference type="CDD" id="cd11332">
    <property type="entry name" value="AmyAc_OligoGlu_TS"/>
    <property type="match status" value="1"/>
</dbReference>